<organism evidence="1 2">
    <name type="scientific">Paenibacillus konkukensis</name>
    <dbReference type="NCBI Taxonomy" id="2020716"/>
    <lineage>
        <taxon>Bacteria</taxon>
        <taxon>Bacillati</taxon>
        <taxon>Bacillota</taxon>
        <taxon>Bacilli</taxon>
        <taxon>Bacillales</taxon>
        <taxon>Paenibacillaceae</taxon>
        <taxon>Paenibacillus</taxon>
    </lineage>
</organism>
<keyword evidence="2" id="KW-1185">Reference proteome</keyword>
<proteinExistence type="predicted"/>
<evidence type="ECO:0000313" key="1">
    <source>
        <dbReference type="EMBL" id="UQZ83100.1"/>
    </source>
</evidence>
<protein>
    <submittedName>
        <fullName evidence="1">Uncharacterized protein</fullName>
    </submittedName>
</protein>
<reference evidence="1" key="1">
    <citation type="submission" date="2018-02" db="EMBL/GenBank/DDBJ databases">
        <authorList>
            <person name="Kim S.-K."/>
            <person name="Jung H.-I."/>
            <person name="Lee S.-W."/>
        </authorList>
    </citation>
    <scope>NUCLEOTIDE SEQUENCE</scope>
    <source>
        <strain evidence="1">SK3146</strain>
    </source>
</reference>
<reference evidence="1" key="2">
    <citation type="journal article" date="2021" name="J Anim Sci Technol">
        <title>Complete genome sequence of Paenibacillus konkukensis sp. nov. SK3146 as a potential probiotic strain.</title>
        <authorList>
            <person name="Jung H.I."/>
            <person name="Park S."/>
            <person name="Niu K.M."/>
            <person name="Lee S.W."/>
            <person name="Kothari D."/>
            <person name="Yi K.J."/>
            <person name="Kim S.K."/>
        </authorList>
    </citation>
    <scope>NUCLEOTIDE SEQUENCE</scope>
    <source>
        <strain evidence="1">SK3146</strain>
    </source>
</reference>
<dbReference type="EMBL" id="CP027059">
    <property type="protein sequence ID" value="UQZ83100.1"/>
    <property type="molecule type" value="Genomic_DNA"/>
</dbReference>
<gene>
    <name evidence="1" type="ORF">SK3146_02261</name>
</gene>
<accession>A0ABY4RLK7</accession>
<name>A0ABY4RLK7_9BACL</name>
<sequence>MNTKYENVRKDAAQGLFVEVYTNKVVLRGREFSNRTWSKEADSIG</sequence>
<dbReference type="Proteomes" id="UP001057134">
    <property type="component" value="Chromosome"/>
</dbReference>
<evidence type="ECO:0000313" key="2">
    <source>
        <dbReference type="Proteomes" id="UP001057134"/>
    </source>
</evidence>